<protein>
    <recommendedName>
        <fullName evidence="3">Type VI secretion system membrane-associated complex protein TssF</fullName>
    </recommendedName>
</protein>
<dbReference type="AlphaFoldDB" id="A0A015XAR1"/>
<evidence type="ECO:0000313" key="2">
    <source>
        <dbReference type="Proteomes" id="UP000022082"/>
    </source>
</evidence>
<reference evidence="1 2" key="1">
    <citation type="submission" date="2014-02" db="EMBL/GenBank/DDBJ databases">
        <authorList>
            <person name="Sears C."/>
            <person name="Carroll K."/>
            <person name="Sack B.R."/>
            <person name="Qadri F."/>
            <person name="Myers L.L."/>
            <person name="Chung G.-T."/>
            <person name="Escheverria P."/>
            <person name="Fraser C.M."/>
            <person name="Sadzewicz L."/>
            <person name="Shefchek K.A."/>
            <person name="Tallon L."/>
            <person name="Das S.P."/>
            <person name="Daugherty S."/>
            <person name="Mongodin E.F."/>
        </authorList>
    </citation>
    <scope>NUCLEOTIDE SEQUENCE [LARGE SCALE GENOMIC DNA]</scope>
    <source>
        <strain evidence="1 2">S36L11</strain>
    </source>
</reference>
<dbReference type="Proteomes" id="UP000022082">
    <property type="component" value="Unassembled WGS sequence"/>
</dbReference>
<accession>A0A015XAR1</accession>
<dbReference type="EMBL" id="JGDJ01000190">
    <property type="protein sequence ID" value="EXZ28808.1"/>
    <property type="molecule type" value="Genomic_DNA"/>
</dbReference>
<dbReference type="PATRIC" id="fig|1339327.3.peg.2621"/>
<dbReference type="RefSeq" id="WP_008768472.1">
    <property type="nucleotide sequence ID" value="NZ_JGDJ01000190.1"/>
</dbReference>
<gene>
    <name evidence="1" type="ORF">M136_1991</name>
</gene>
<proteinExistence type="predicted"/>
<sequence>MANLFTKESIKARMFKQAATLYDIRNIDGIDPLIRLLIEALSGEIFKLSGDVHAIESRLLEKVASALTPHTALVARPAHAIAAARSYSPQAIVSPTDLFAYKSTEIVKKYKMKNLFFTPLHETRIINAELKYLVTADEFCTISPEGERDAIAHLHSGVPVMGRKISIGMKIGSNVTTLNDLPLYIDIPHVADKSSYLKLLPYCHCTIAGIPIEIKGGIEYDSARSVSEKYDLGRLITEEITSKYAPHYLTLKAPGLKVRDLSRSRVPEEISSLLPGDFIAGCDADTVWIDIEFPTAFSKEVLEQVKVQMNTFIVVNKYPAKITRKVDSVSAILPLEKTEFEYFLFVDSITDNHGDQLREISSTQDESRAGCYSVRRGGCERFNAMDAKDFLNRLTDLLYDESVAFSSTDKDGMKEVIEQIEERVNQLGDKNKDGVGGQEMLSYVVIDQRYDKDTRLTVDYTLTNGEFANDIYAGEPLNDCANPDIDKDTLRFVTSVHGGKPSPSVKRRMDMYRFMLLSHGSIYTKEDIRNFCMARYGDSIRSVEVKLGYAAGKKESEGFIRTLDVYLRLSEGMQGLDKEEFVVELDSELRRLSPETYNYRVFINS</sequence>
<evidence type="ECO:0008006" key="3">
    <source>
        <dbReference type="Google" id="ProtNLM"/>
    </source>
</evidence>
<comment type="caution">
    <text evidence="1">The sequence shown here is derived from an EMBL/GenBank/DDBJ whole genome shotgun (WGS) entry which is preliminary data.</text>
</comment>
<organism evidence="1 2">
    <name type="scientific">Bacteroides fragilis str. S36L11</name>
    <dbReference type="NCBI Taxonomy" id="1339327"/>
    <lineage>
        <taxon>Bacteria</taxon>
        <taxon>Pseudomonadati</taxon>
        <taxon>Bacteroidota</taxon>
        <taxon>Bacteroidia</taxon>
        <taxon>Bacteroidales</taxon>
        <taxon>Bacteroidaceae</taxon>
        <taxon>Bacteroides</taxon>
    </lineage>
</organism>
<evidence type="ECO:0000313" key="1">
    <source>
        <dbReference type="EMBL" id="EXZ28808.1"/>
    </source>
</evidence>
<name>A0A015XAR1_BACFG</name>